<keyword evidence="7 11" id="KW-0319">Glycerol metabolism</keyword>
<dbReference type="EC" id="2.3.1.20" evidence="4 11"/>
<dbReference type="InterPro" id="IPR014292">
    <property type="entry name" value="Acyl_transf_WS/DGAT"/>
</dbReference>
<dbReference type="RefSeq" id="WP_067993088.1">
    <property type="nucleotide sequence ID" value="NZ_QQBC01000002.1"/>
</dbReference>
<evidence type="ECO:0000259" key="12">
    <source>
        <dbReference type="Pfam" id="PF03007"/>
    </source>
</evidence>
<comment type="catalytic activity">
    <reaction evidence="10 11">
        <text>an acyl-CoA + a 1,2-diacyl-sn-glycerol = a triacyl-sn-glycerol + CoA</text>
        <dbReference type="Rhea" id="RHEA:10868"/>
        <dbReference type="ChEBI" id="CHEBI:17815"/>
        <dbReference type="ChEBI" id="CHEBI:57287"/>
        <dbReference type="ChEBI" id="CHEBI:58342"/>
        <dbReference type="ChEBI" id="CHEBI:64615"/>
        <dbReference type="EC" id="2.3.1.20"/>
    </reaction>
</comment>
<keyword evidence="9 11" id="KW-0012">Acyltransferase</keyword>
<dbReference type="PANTHER" id="PTHR31650">
    <property type="entry name" value="O-ACYLTRANSFERASE (WSD1-LIKE) FAMILY PROTEIN"/>
    <property type="match status" value="1"/>
</dbReference>
<reference evidence="14 15" key="1">
    <citation type="submission" date="2018-07" db="EMBL/GenBank/DDBJ databases">
        <title>Genomic Encyclopedia of Type Strains, Phase IV (KMG-IV): sequencing the most valuable type-strain genomes for metagenomic binning, comparative biology and taxonomic classification.</title>
        <authorList>
            <person name="Goeker M."/>
        </authorList>
    </citation>
    <scope>NUCLEOTIDE SEQUENCE [LARGE SCALE GENOMIC DNA]</scope>
    <source>
        <strain evidence="14 15">DSM 44290</strain>
    </source>
</reference>
<accession>A0A370IC40</accession>
<dbReference type="GO" id="GO:0051701">
    <property type="term" value="P:biological process involved in interaction with host"/>
    <property type="evidence" value="ECO:0007669"/>
    <property type="project" value="TreeGrafter"/>
</dbReference>
<protein>
    <recommendedName>
        <fullName evidence="4 11">Diacylglycerol O-acyltransferase</fullName>
        <ecNumber evidence="4 11">2.3.1.20</ecNumber>
    </recommendedName>
</protein>
<comment type="similarity">
    <text evidence="3 11">Belongs to the long-chain O-acyltransferase family.</text>
</comment>
<keyword evidence="5 11" id="KW-0444">Lipid biosynthesis</keyword>
<gene>
    <name evidence="14" type="ORF">DFR76_102664</name>
</gene>
<evidence type="ECO:0000256" key="9">
    <source>
        <dbReference type="ARBA" id="ARBA00023315"/>
    </source>
</evidence>
<evidence type="ECO:0000256" key="8">
    <source>
        <dbReference type="ARBA" id="ARBA00023098"/>
    </source>
</evidence>
<dbReference type="InterPro" id="IPR009721">
    <property type="entry name" value="O-acyltransferase_WSD1_C"/>
</dbReference>
<evidence type="ECO:0000256" key="2">
    <source>
        <dbReference type="ARBA" id="ARBA00005189"/>
    </source>
</evidence>
<evidence type="ECO:0000256" key="11">
    <source>
        <dbReference type="RuleBase" id="RU361241"/>
    </source>
</evidence>
<dbReference type="InterPro" id="IPR045034">
    <property type="entry name" value="O-acyltransferase_WSD1-like"/>
</dbReference>
<keyword evidence="15" id="KW-1185">Reference proteome</keyword>
<evidence type="ECO:0000256" key="10">
    <source>
        <dbReference type="ARBA" id="ARBA00048109"/>
    </source>
</evidence>
<feature type="domain" description="O-acyltransferase WSD1-like N-terminal" evidence="12">
    <location>
        <begin position="4"/>
        <end position="249"/>
    </location>
</feature>
<organism evidence="14 15">
    <name type="scientific">Nocardia pseudobrasiliensis</name>
    <dbReference type="NCBI Taxonomy" id="45979"/>
    <lineage>
        <taxon>Bacteria</taxon>
        <taxon>Bacillati</taxon>
        <taxon>Actinomycetota</taxon>
        <taxon>Actinomycetes</taxon>
        <taxon>Mycobacteriales</taxon>
        <taxon>Nocardiaceae</taxon>
        <taxon>Nocardia</taxon>
    </lineage>
</organism>
<dbReference type="NCBIfam" id="TIGR02946">
    <property type="entry name" value="acyl_WS_DGAT"/>
    <property type="match status" value="1"/>
</dbReference>
<keyword evidence="8 11" id="KW-0443">Lipid metabolism</keyword>
<dbReference type="AlphaFoldDB" id="A0A370IC40"/>
<dbReference type="UniPathway" id="UPA00282"/>
<keyword evidence="6 11" id="KW-0808">Transferase</keyword>
<dbReference type="Pfam" id="PF03007">
    <property type="entry name" value="WS_DGAT_cat"/>
    <property type="match status" value="1"/>
</dbReference>
<sequence length="449" mass="49183">MAELHPLDTGFIELEDSDRHISLGIGAVAIVAGEPPTRDEFTAALAAGLRRNPRLRQRVRRAPWDLTAPVWEDDPNFDLAHHIRWKALPRPADEESLRELVAEELAERFDRDHPLWECLVVDNLAGDRWAVLVRAHHCMVDGISGVTLFENFCDRVAGDGPVLASERPARPGLADLAVRAARLPLDAPRLAVSMLRALAPVLYAAARPAAGSSFNGPIGRQRRYAVARATLPQIREIREAFGVTVNDVAVAAVASAYRAVLLRRDEQPAHGTVRVLIPVSMRTAEAKDVLDNRVSALLPILPVEVADPLERLTAVHEQISVHRSRGEADAQRSLLSLATLLPSAMVAWTFRLASHYPQHTVSALATNVPGPRHPLTMHGREVLEILPCIPIAMRLRTTIAILSYADRLVFGITGDYDSTPDIDLLAEGIETGVAELLSRSRSVVLSDRP</sequence>
<feature type="domain" description="O-acyltransferase WSD1 C-terminal" evidence="13">
    <location>
        <begin position="292"/>
        <end position="435"/>
    </location>
</feature>
<evidence type="ECO:0000313" key="14">
    <source>
        <dbReference type="EMBL" id="RDI68263.1"/>
    </source>
</evidence>
<comment type="pathway">
    <text evidence="2">Lipid metabolism.</text>
</comment>
<dbReference type="EMBL" id="QQBC01000002">
    <property type="protein sequence ID" value="RDI68263.1"/>
    <property type="molecule type" value="Genomic_DNA"/>
</dbReference>
<evidence type="ECO:0000259" key="13">
    <source>
        <dbReference type="Pfam" id="PF06974"/>
    </source>
</evidence>
<evidence type="ECO:0000256" key="1">
    <source>
        <dbReference type="ARBA" id="ARBA00004771"/>
    </source>
</evidence>
<dbReference type="Gene3D" id="3.30.559.10">
    <property type="entry name" value="Chloramphenicol acetyltransferase-like domain"/>
    <property type="match status" value="1"/>
</dbReference>
<dbReference type="GO" id="GO:0019432">
    <property type="term" value="P:triglyceride biosynthetic process"/>
    <property type="evidence" value="ECO:0007669"/>
    <property type="project" value="UniProtKB-UniPathway"/>
</dbReference>
<evidence type="ECO:0000256" key="3">
    <source>
        <dbReference type="ARBA" id="ARBA00009587"/>
    </source>
</evidence>
<dbReference type="Pfam" id="PF06974">
    <property type="entry name" value="WS_DGAT_C"/>
    <property type="match status" value="1"/>
</dbReference>
<dbReference type="STRING" id="1210086.GCA_001613105_01240"/>
<dbReference type="GO" id="GO:0071731">
    <property type="term" value="P:response to nitric oxide"/>
    <property type="evidence" value="ECO:0007669"/>
    <property type="project" value="TreeGrafter"/>
</dbReference>
<dbReference type="InterPro" id="IPR004255">
    <property type="entry name" value="O-acyltransferase_WSD1_N"/>
</dbReference>
<dbReference type="GO" id="GO:0001666">
    <property type="term" value="P:response to hypoxia"/>
    <property type="evidence" value="ECO:0007669"/>
    <property type="project" value="TreeGrafter"/>
</dbReference>
<comment type="caution">
    <text evidence="14">The sequence shown here is derived from an EMBL/GenBank/DDBJ whole genome shotgun (WGS) entry which is preliminary data.</text>
</comment>
<dbReference type="GO" id="GO:0006071">
    <property type="term" value="P:glycerol metabolic process"/>
    <property type="evidence" value="ECO:0007669"/>
    <property type="project" value="UniProtKB-KW"/>
</dbReference>
<evidence type="ECO:0000313" key="15">
    <source>
        <dbReference type="Proteomes" id="UP000254869"/>
    </source>
</evidence>
<dbReference type="GO" id="GO:0005886">
    <property type="term" value="C:plasma membrane"/>
    <property type="evidence" value="ECO:0007669"/>
    <property type="project" value="TreeGrafter"/>
</dbReference>
<evidence type="ECO:0000256" key="6">
    <source>
        <dbReference type="ARBA" id="ARBA00022679"/>
    </source>
</evidence>
<name>A0A370IC40_9NOCA</name>
<proteinExistence type="inferred from homology"/>
<dbReference type="Proteomes" id="UP000254869">
    <property type="component" value="Unassembled WGS sequence"/>
</dbReference>
<comment type="pathway">
    <text evidence="1 11">Glycerolipid metabolism; triacylglycerol biosynthesis.</text>
</comment>
<evidence type="ECO:0000256" key="4">
    <source>
        <dbReference type="ARBA" id="ARBA00013244"/>
    </source>
</evidence>
<dbReference type="SUPFAM" id="SSF52777">
    <property type="entry name" value="CoA-dependent acyltransferases"/>
    <property type="match status" value="2"/>
</dbReference>
<dbReference type="GO" id="GO:0004144">
    <property type="term" value="F:diacylglycerol O-acyltransferase activity"/>
    <property type="evidence" value="ECO:0007669"/>
    <property type="project" value="UniProtKB-EC"/>
</dbReference>
<dbReference type="PANTHER" id="PTHR31650:SF1">
    <property type="entry name" value="WAX ESTER SYNTHASE_DIACYLGLYCEROL ACYLTRANSFERASE 4-RELATED"/>
    <property type="match status" value="1"/>
</dbReference>
<dbReference type="InterPro" id="IPR023213">
    <property type="entry name" value="CAT-like_dom_sf"/>
</dbReference>
<evidence type="ECO:0000256" key="7">
    <source>
        <dbReference type="ARBA" id="ARBA00022798"/>
    </source>
</evidence>
<evidence type="ECO:0000256" key="5">
    <source>
        <dbReference type="ARBA" id="ARBA00022516"/>
    </source>
</evidence>